<feature type="region of interest" description="Disordered" evidence="1">
    <location>
        <begin position="51"/>
        <end position="81"/>
    </location>
</feature>
<name>A0AAV5TUR9_9BILA</name>
<gene>
    <name evidence="2" type="ORF">PENTCL1PPCAC_20185</name>
</gene>
<keyword evidence="3" id="KW-1185">Reference proteome</keyword>
<comment type="caution">
    <text evidence="2">The sequence shown here is derived from an EMBL/GenBank/DDBJ whole genome shotgun (WGS) entry which is preliminary data.</text>
</comment>
<organism evidence="2 3">
    <name type="scientific">Pristionchus entomophagus</name>
    <dbReference type="NCBI Taxonomy" id="358040"/>
    <lineage>
        <taxon>Eukaryota</taxon>
        <taxon>Metazoa</taxon>
        <taxon>Ecdysozoa</taxon>
        <taxon>Nematoda</taxon>
        <taxon>Chromadorea</taxon>
        <taxon>Rhabditida</taxon>
        <taxon>Rhabditina</taxon>
        <taxon>Diplogasteromorpha</taxon>
        <taxon>Diplogasteroidea</taxon>
        <taxon>Neodiplogasteridae</taxon>
        <taxon>Pristionchus</taxon>
    </lineage>
</organism>
<evidence type="ECO:0000313" key="3">
    <source>
        <dbReference type="Proteomes" id="UP001432027"/>
    </source>
</evidence>
<dbReference type="AlphaFoldDB" id="A0AAV5TUR9"/>
<accession>A0AAV5TUR9</accession>
<evidence type="ECO:0000256" key="1">
    <source>
        <dbReference type="SAM" id="MobiDB-lite"/>
    </source>
</evidence>
<proteinExistence type="predicted"/>
<protein>
    <recommendedName>
        <fullName evidence="4">Ribosomal protein</fullName>
    </recommendedName>
</protein>
<evidence type="ECO:0008006" key="4">
    <source>
        <dbReference type="Google" id="ProtNLM"/>
    </source>
</evidence>
<feature type="compositionally biased region" description="Polar residues" evidence="1">
    <location>
        <begin position="71"/>
        <end position="81"/>
    </location>
</feature>
<dbReference type="EMBL" id="BTSX01000005">
    <property type="protein sequence ID" value="GMS98010.1"/>
    <property type="molecule type" value="Genomic_DNA"/>
</dbReference>
<reference evidence="2" key="1">
    <citation type="submission" date="2023-10" db="EMBL/GenBank/DDBJ databases">
        <title>Genome assembly of Pristionchus species.</title>
        <authorList>
            <person name="Yoshida K."/>
            <person name="Sommer R.J."/>
        </authorList>
    </citation>
    <scope>NUCLEOTIDE SEQUENCE</scope>
    <source>
        <strain evidence="2">RS0144</strain>
    </source>
</reference>
<evidence type="ECO:0000313" key="2">
    <source>
        <dbReference type="EMBL" id="GMS98010.1"/>
    </source>
</evidence>
<dbReference type="Proteomes" id="UP001432027">
    <property type="component" value="Unassembled WGS sequence"/>
</dbReference>
<sequence length="81" mass="9164">MERVLVQSSGVLYYQLLIDCSPSINNPKYKTNMCKNYEPGANGECATHTVQRKMDKDGSTTYTMRLHRQNRSSATRGTSTE</sequence>